<dbReference type="RefSeq" id="XP_021876323.1">
    <property type="nucleotide sequence ID" value="XM_022019931.1"/>
</dbReference>
<name>A0A1Y2G859_9FUNG</name>
<sequence length="280" mass="31849">MDVPIAEPPQDADYLDYKDLTLPLDPNIIFEASPADLQSIVYVKRQHELLDGAIHGWIRKARECLSGSTTDLRAQIPLLAQGAARGADGSILEVRGNNWTHQQRLMQALFSIGPELQKCQPQALPTILEQLAPMVLDPVQECCLTIEKTIKSTKLYYRQAIKLYENAIQKYHAMPRKHRMNSAREPCPEAHLVFETKKEMCKALYALSGTLNHAIAFKESFILEKTDVFIRALNAWYASGKTDTASIKSVFEKPRLETYRFSAQMFPPLNFPHEEFEKMV</sequence>
<dbReference type="AlphaFoldDB" id="A0A1Y2G859"/>
<keyword evidence="2" id="KW-1185">Reference proteome</keyword>
<comment type="caution">
    <text evidence="1">The sequence shown here is derived from an EMBL/GenBank/DDBJ whole genome shotgun (WGS) entry which is preliminary data.</text>
</comment>
<reference evidence="1 2" key="1">
    <citation type="submission" date="2016-07" db="EMBL/GenBank/DDBJ databases">
        <title>Pervasive Adenine N6-methylation of Active Genes in Fungi.</title>
        <authorList>
            <consortium name="DOE Joint Genome Institute"/>
            <person name="Mondo S.J."/>
            <person name="Dannebaum R.O."/>
            <person name="Kuo R.C."/>
            <person name="Labutti K."/>
            <person name="Haridas S."/>
            <person name="Kuo A."/>
            <person name="Salamov A."/>
            <person name="Ahrendt S.R."/>
            <person name="Lipzen A."/>
            <person name="Sullivan W."/>
            <person name="Andreopoulos W.B."/>
            <person name="Clum A."/>
            <person name="Lindquist E."/>
            <person name="Daum C."/>
            <person name="Ramamoorthy G.K."/>
            <person name="Gryganskyi A."/>
            <person name="Culley D."/>
            <person name="Magnuson J.K."/>
            <person name="James T.Y."/>
            <person name="O'Malley M.A."/>
            <person name="Stajich J.E."/>
            <person name="Spatafora J.W."/>
            <person name="Visel A."/>
            <person name="Grigoriev I.V."/>
        </authorList>
    </citation>
    <scope>NUCLEOTIDE SEQUENCE [LARGE SCALE GENOMIC DNA]</scope>
    <source>
        <strain evidence="1 2">NRRL 3116</strain>
    </source>
</reference>
<proteinExistence type="predicted"/>
<dbReference type="GeneID" id="33561775"/>
<accession>A0A1Y2G859</accession>
<organism evidence="1 2">
    <name type="scientific">Lobosporangium transversale</name>
    <dbReference type="NCBI Taxonomy" id="64571"/>
    <lineage>
        <taxon>Eukaryota</taxon>
        <taxon>Fungi</taxon>
        <taxon>Fungi incertae sedis</taxon>
        <taxon>Mucoromycota</taxon>
        <taxon>Mortierellomycotina</taxon>
        <taxon>Mortierellomycetes</taxon>
        <taxon>Mortierellales</taxon>
        <taxon>Mortierellaceae</taxon>
        <taxon>Lobosporangium</taxon>
    </lineage>
</organism>
<protein>
    <submittedName>
        <fullName evidence="1">Uncharacterized protein</fullName>
    </submittedName>
</protein>
<dbReference type="InParanoid" id="A0A1Y2G859"/>
<dbReference type="Proteomes" id="UP000193648">
    <property type="component" value="Unassembled WGS sequence"/>
</dbReference>
<dbReference type="EMBL" id="MCFF01000060">
    <property type="protein sequence ID" value="ORZ04046.1"/>
    <property type="molecule type" value="Genomic_DNA"/>
</dbReference>
<gene>
    <name evidence="1" type="ORF">BCR41DRAFT_206798</name>
</gene>
<evidence type="ECO:0000313" key="2">
    <source>
        <dbReference type="Proteomes" id="UP000193648"/>
    </source>
</evidence>
<dbReference type="OrthoDB" id="2436858at2759"/>
<evidence type="ECO:0000313" key="1">
    <source>
        <dbReference type="EMBL" id="ORZ04046.1"/>
    </source>
</evidence>